<reference evidence="2" key="1">
    <citation type="submission" date="2020-09" db="EMBL/GenBank/DDBJ databases">
        <title>Bacillus faecalis sp. nov., a moderately halophilic bacterium isolated from cow faeces.</title>
        <authorList>
            <person name="Jiang L."/>
            <person name="Lee J."/>
        </authorList>
    </citation>
    <scope>NUCLEOTIDE SEQUENCE</scope>
    <source>
        <strain evidence="2">AGMB 02131</strain>
    </source>
</reference>
<dbReference type="RefSeq" id="WP_190997882.1">
    <property type="nucleotide sequence ID" value="NZ_JACXSI010000016.1"/>
</dbReference>
<organism evidence="2 3">
    <name type="scientific">Peribacillus faecalis</name>
    <dbReference type="NCBI Taxonomy" id="2772559"/>
    <lineage>
        <taxon>Bacteria</taxon>
        <taxon>Bacillati</taxon>
        <taxon>Bacillota</taxon>
        <taxon>Bacilli</taxon>
        <taxon>Bacillales</taxon>
        <taxon>Bacillaceae</taxon>
        <taxon>Peribacillus</taxon>
    </lineage>
</organism>
<dbReference type="NCBIfam" id="TIGR03693">
    <property type="entry name" value="ocin_ThiF_like"/>
    <property type="match status" value="1"/>
</dbReference>
<accession>A0A927HAV4</accession>
<comment type="caution">
    <text evidence="2">The sequence shown here is derived from an EMBL/GenBank/DDBJ whole genome shotgun (WGS) entry which is preliminary data.</text>
</comment>
<name>A0A927HAV4_9BACI</name>
<dbReference type="Gene3D" id="3.40.50.720">
    <property type="entry name" value="NAD(P)-binding Rossmann-like Domain"/>
    <property type="match status" value="1"/>
</dbReference>
<evidence type="ECO:0000259" key="1">
    <source>
        <dbReference type="PROSITE" id="PS50186"/>
    </source>
</evidence>
<evidence type="ECO:0000313" key="2">
    <source>
        <dbReference type="EMBL" id="MBD3108339.1"/>
    </source>
</evidence>
<dbReference type="InterPro" id="IPR000591">
    <property type="entry name" value="DEP_dom"/>
</dbReference>
<dbReference type="InterPro" id="IPR022368">
    <property type="entry name" value="Thiazole_bacteriocin_mat_put"/>
</dbReference>
<gene>
    <name evidence="2" type="ORF">IEO70_08165</name>
</gene>
<sequence length="631" mass="71191">MNVITPSMRLKVNRDTFFIPDGDRGVYFRNNVSSFRMEGSTIAQWIDTLLPMLTGKHSLEEMTAGLPVPHRKQVFSIAEVLLKNGFVRDVSMDHPHQLGEKVIQNYASQIEFLDHFGGSGAYRFQFFRQSKVLAIGSGAMMQSLIFSLAESGLEKIHYLMEKPFSAGKQRIEGLIEAAKKKDPELMIEEIQFETDWEKTIRPFDYILYMAKNNETDELRKLHLICRQEKKVFAPSVFLGQTGFAGPVVKPSSKGCWESAWRSVYLPEENSTNSDLNTAQSLLVNLLVFELFKDITGVNEQNTHPKFYLLNGETLEGGWHNFVPHPLLSGDARITSVEDLELQMKKQLNKRGTDQWFQLFSQLTSPQSGIFLKWEEGNLKQLPLAQCIVQPVDPLSEGPAKEMPEIIVSDLTHMEARRIAGLIGVETYVQRTLTELLKPVSGNRQVRHEIAVGAGETVEEAVLRGIQHMVEQEFKSNSLQRRNGIETVVIQVINDEKSRFYWQSLSTMCGNPAVGLGEEIHGFPVVWVGTNKGWYASPGINLTAALRNALRQAVMASQNGTVHECLQPPLMSRNAVKLIDIPTEHSKQEGLRTAINNFKQNGQALSILKISLQPFRDSSIHVYGVRLREDRV</sequence>
<dbReference type="Proteomes" id="UP000602076">
    <property type="component" value="Unassembled WGS sequence"/>
</dbReference>
<dbReference type="GO" id="GO:0035556">
    <property type="term" value="P:intracellular signal transduction"/>
    <property type="evidence" value="ECO:0007669"/>
    <property type="project" value="InterPro"/>
</dbReference>
<protein>
    <submittedName>
        <fullName evidence="2">Thiazole-containing bacteriocin maturation protein</fullName>
    </submittedName>
</protein>
<evidence type="ECO:0000313" key="3">
    <source>
        <dbReference type="Proteomes" id="UP000602076"/>
    </source>
</evidence>
<keyword evidence="3" id="KW-1185">Reference proteome</keyword>
<proteinExistence type="predicted"/>
<dbReference type="EMBL" id="JACXSI010000016">
    <property type="protein sequence ID" value="MBD3108339.1"/>
    <property type="molecule type" value="Genomic_DNA"/>
</dbReference>
<dbReference type="AlphaFoldDB" id="A0A927HAV4"/>
<feature type="domain" description="DEP" evidence="1">
    <location>
        <begin position="39"/>
        <end position="126"/>
    </location>
</feature>
<dbReference type="PROSITE" id="PS50186">
    <property type="entry name" value="DEP"/>
    <property type="match status" value="1"/>
</dbReference>